<evidence type="ECO:0000313" key="7">
    <source>
        <dbReference type="EMBL" id="CAD7404665.1"/>
    </source>
</evidence>
<sequence>MKIMKDVLRKEVKKILASLAAQEKEKQSKLITSKDCSKISPEHKGTRLPRTCDRNEEQGYFEPVPALPVTERRGTIYLRTCYSVYLIRGPVTKKNSSFRLSGTVIYLIYVLVHICCQLLSLPEYQKSNRVSIYLHMDDEVRTSDILEDIFRTGKICFIPRYSTDSTHMDMLRVNTLQELESLPLTNWNIRQPLDSDERENALNSGGLDLIVVPGLAFSRQGARLGRGKGYYDTYLTKCRQLQNTSPVTVGLAFKQQLLDNIPTQEFDVKMDHVLFVE</sequence>
<name>A0A7R9CYE0_TIMCR</name>
<keyword evidence="2 6" id="KW-0547">Nucleotide-binding</keyword>
<dbReference type="AlphaFoldDB" id="A0A7R9CYE0"/>
<dbReference type="InterPro" id="IPR037171">
    <property type="entry name" value="NagB/RpiA_transferase-like"/>
</dbReference>
<accession>A0A7R9CYE0</accession>
<dbReference type="NCBIfam" id="TIGR02727">
    <property type="entry name" value="MTHFS_bact"/>
    <property type="match status" value="1"/>
</dbReference>
<comment type="catalytic activity">
    <reaction evidence="4 6">
        <text>(6S)-5-formyl-5,6,7,8-tetrahydrofolate + ATP = (6R)-5,10-methenyltetrahydrofolate + ADP + phosphate</text>
        <dbReference type="Rhea" id="RHEA:10488"/>
        <dbReference type="ChEBI" id="CHEBI:30616"/>
        <dbReference type="ChEBI" id="CHEBI:43474"/>
        <dbReference type="ChEBI" id="CHEBI:57455"/>
        <dbReference type="ChEBI" id="CHEBI:57457"/>
        <dbReference type="ChEBI" id="CHEBI:456216"/>
        <dbReference type="EC" id="6.3.3.2"/>
    </reaction>
</comment>
<organism evidence="7">
    <name type="scientific">Timema cristinae</name>
    <name type="common">Walking stick</name>
    <dbReference type="NCBI Taxonomy" id="61476"/>
    <lineage>
        <taxon>Eukaryota</taxon>
        <taxon>Metazoa</taxon>
        <taxon>Ecdysozoa</taxon>
        <taxon>Arthropoda</taxon>
        <taxon>Hexapoda</taxon>
        <taxon>Insecta</taxon>
        <taxon>Pterygota</taxon>
        <taxon>Neoptera</taxon>
        <taxon>Polyneoptera</taxon>
        <taxon>Phasmatodea</taxon>
        <taxon>Timematodea</taxon>
        <taxon>Timematoidea</taxon>
        <taxon>Timematidae</taxon>
        <taxon>Timema</taxon>
    </lineage>
</organism>
<dbReference type="FunFam" id="3.40.50.10420:FF:000007">
    <property type="entry name" value="5-formyltetrahydrofolate cyclo-ligase"/>
    <property type="match status" value="1"/>
</dbReference>
<evidence type="ECO:0000256" key="4">
    <source>
        <dbReference type="ARBA" id="ARBA00036539"/>
    </source>
</evidence>
<dbReference type="GO" id="GO:0030272">
    <property type="term" value="F:5-formyltetrahydrofolate cyclo-ligase activity"/>
    <property type="evidence" value="ECO:0007669"/>
    <property type="project" value="UniProtKB-EC"/>
</dbReference>
<evidence type="ECO:0000256" key="2">
    <source>
        <dbReference type="ARBA" id="ARBA00022741"/>
    </source>
</evidence>
<dbReference type="GO" id="GO:0035999">
    <property type="term" value="P:tetrahydrofolate interconversion"/>
    <property type="evidence" value="ECO:0007669"/>
    <property type="project" value="TreeGrafter"/>
</dbReference>
<dbReference type="EMBL" id="OC319227">
    <property type="protein sequence ID" value="CAD7404665.1"/>
    <property type="molecule type" value="Genomic_DNA"/>
</dbReference>
<evidence type="ECO:0000256" key="1">
    <source>
        <dbReference type="ARBA" id="ARBA00010638"/>
    </source>
</evidence>
<dbReference type="InterPro" id="IPR024185">
    <property type="entry name" value="FTHF_cligase-like_sf"/>
</dbReference>
<dbReference type="GO" id="GO:0046872">
    <property type="term" value="F:metal ion binding"/>
    <property type="evidence" value="ECO:0007669"/>
    <property type="project" value="UniProtKB-KW"/>
</dbReference>
<dbReference type="PANTHER" id="PTHR23407:SF1">
    <property type="entry name" value="5-FORMYLTETRAHYDROFOLATE CYCLO-LIGASE"/>
    <property type="match status" value="1"/>
</dbReference>
<keyword evidence="6" id="KW-0460">Magnesium</keyword>
<dbReference type="PANTHER" id="PTHR23407">
    <property type="entry name" value="ATPASE INHIBITOR/5-FORMYLTETRAHYDROFOLATE CYCLO-LIGASE"/>
    <property type="match status" value="1"/>
</dbReference>
<dbReference type="GO" id="GO:0005524">
    <property type="term" value="F:ATP binding"/>
    <property type="evidence" value="ECO:0007669"/>
    <property type="project" value="UniProtKB-KW"/>
</dbReference>
<dbReference type="InterPro" id="IPR002698">
    <property type="entry name" value="FTHF_cligase"/>
</dbReference>
<dbReference type="SUPFAM" id="SSF100950">
    <property type="entry name" value="NagB/RpiA/CoA transferase-like"/>
    <property type="match status" value="1"/>
</dbReference>
<proteinExistence type="inferred from homology"/>
<evidence type="ECO:0000256" key="6">
    <source>
        <dbReference type="RuleBase" id="RU361279"/>
    </source>
</evidence>
<keyword evidence="6" id="KW-0479">Metal-binding</keyword>
<dbReference type="Gene3D" id="3.40.50.10420">
    <property type="entry name" value="NagB/RpiA/CoA transferase-like"/>
    <property type="match status" value="1"/>
</dbReference>
<evidence type="ECO:0000256" key="5">
    <source>
        <dbReference type="ARBA" id="ARBA00038966"/>
    </source>
</evidence>
<comment type="similarity">
    <text evidence="1 6">Belongs to the 5-formyltetrahydrofolate cyclo-ligase family.</text>
</comment>
<gene>
    <name evidence="7" type="ORF">TCEB3V08_LOCUS7607</name>
</gene>
<dbReference type="GO" id="GO:0009396">
    <property type="term" value="P:folic acid-containing compound biosynthetic process"/>
    <property type="evidence" value="ECO:0007669"/>
    <property type="project" value="TreeGrafter"/>
</dbReference>
<comment type="cofactor">
    <cofactor evidence="6">
        <name>Mg(2+)</name>
        <dbReference type="ChEBI" id="CHEBI:18420"/>
    </cofactor>
</comment>
<protein>
    <recommendedName>
        <fullName evidence="5 6">5-formyltetrahydrofolate cyclo-ligase</fullName>
        <ecNumber evidence="5 6">6.3.3.2</ecNumber>
    </recommendedName>
</protein>
<dbReference type="GO" id="GO:0005739">
    <property type="term" value="C:mitochondrion"/>
    <property type="evidence" value="ECO:0007669"/>
    <property type="project" value="TreeGrafter"/>
</dbReference>
<keyword evidence="3 6" id="KW-0067">ATP-binding</keyword>
<reference evidence="7" key="1">
    <citation type="submission" date="2020-11" db="EMBL/GenBank/DDBJ databases">
        <authorList>
            <person name="Tran Van P."/>
        </authorList>
    </citation>
    <scope>NUCLEOTIDE SEQUENCE</scope>
</reference>
<dbReference type="EC" id="6.3.3.2" evidence="5 6"/>
<evidence type="ECO:0000256" key="3">
    <source>
        <dbReference type="ARBA" id="ARBA00022840"/>
    </source>
</evidence>
<dbReference type="Pfam" id="PF01812">
    <property type="entry name" value="5-FTHF_cyc-lig"/>
    <property type="match status" value="1"/>
</dbReference>